<evidence type="ECO:0000256" key="8">
    <source>
        <dbReference type="ARBA" id="ARBA00022741"/>
    </source>
</evidence>
<comment type="similarity">
    <text evidence="2 15">Belongs to the phenylalanyl-tRNA synthetase beta subunit family. Type 1 subfamily.</text>
</comment>
<dbReference type="InterPro" id="IPR005121">
    <property type="entry name" value="Fdx_antiC-bd"/>
</dbReference>
<keyword evidence="11 16" id="KW-0694">RNA-binding</keyword>
<feature type="binding site" evidence="15">
    <location>
        <position position="464"/>
    </location>
    <ligand>
        <name>Mg(2+)</name>
        <dbReference type="ChEBI" id="CHEBI:18420"/>
        <note>shared with alpha subunit</note>
    </ligand>
</feature>
<dbReference type="Gene3D" id="3.30.930.10">
    <property type="entry name" value="Bira Bifunctional Protein, Domain 2"/>
    <property type="match status" value="1"/>
</dbReference>
<evidence type="ECO:0000256" key="4">
    <source>
        <dbReference type="ARBA" id="ARBA00022490"/>
    </source>
</evidence>
<proteinExistence type="inferred from homology"/>
<dbReference type="GO" id="GO:0005524">
    <property type="term" value="F:ATP binding"/>
    <property type="evidence" value="ECO:0007669"/>
    <property type="project" value="UniProtKB-UniRule"/>
</dbReference>
<dbReference type="HAMAP" id="MF_00283">
    <property type="entry name" value="Phe_tRNA_synth_beta1"/>
    <property type="match status" value="1"/>
</dbReference>
<dbReference type="Pfam" id="PF03483">
    <property type="entry name" value="B3_4"/>
    <property type="match status" value="1"/>
</dbReference>
<dbReference type="InterPro" id="IPR009061">
    <property type="entry name" value="DNA-bd_dom_put_sf"/>
</dbReference>
<feature type="domain" description="B5" evidence="19">
    <location>
        <begin position="401"/>
        <end position="476"/>
    </location>
</feature>
<dbReference type="SUPFAM" id="SSF56037">
    <property type="entry name" value="PheT/TilS domain"/>
    <property type="match status" value="1"/>
</dbReference>
<evidence type="ECO:0000256" key="13">
    <source>
        <dbReference type="ARBA" id="ARBA00023146"/>
    </source>
</evidence>
<dbReference type="PANTHER" id="PTHR10947">
    <property type="entry name" value="PHENYLALANYL-TRNA SYNTHETASE BETA CHAIN AND LEUCINE-RICH REPEAT-CONTAINING PROTEIN 47"/>
    <property type="match status" value="1"/>
</dbReference>
<dbReference type="PROSITE" id="PS51483">
    <property type="entry name" value="B5"/>
    <property type="match status" value="1"/>
</dbReference>
<gene>
    <name evidence="15 20" type="primary">pheT</name>
    <name evidence="20" type="ORF">KL86APRO_20101</name>
</gene>
<dbReference type="SMART" id="SM00874">
    <property type="entry name" value="B5"/>
    <property type="match status" value="1"/>
</dbReference>
<keyword evidence="6 15" id="KW-0436">Ligase</keyword>
<comment type="subcellular location">
    <subcellularLocation>
        <location evidence="1 15">Cytoplasm</location>
    </subcellularLocation>
</comment>
<keyword evidence="7 15" id="KW-0479">Metal-binding</keyword>
<dbReference type="SUPFAM" id="SSF54991">
    <property type="entry name" value="Anticodon-binding domain of PheRS"/>
    <property type="match status" value="1"/>
</dbReference>
<evidence type="ECO:0000256" key="9">
    <source>
        <dbReference type="ARBA" id="ARBA00022840"/>
    </source>
</evidence>
<dbReference type="Gene3D" id="3.30.70.380">
    <property type="entry name" value="Ferrodoxin-fold anticodon-binding domain"/>
    <property type="match status" value="1"/>
</dbReference>
<evidence type="ECO:0000259" key="19">
    <source>
        <dbReference type="PROSITE" id="PS51483"/>
    </source>
</evidence>
<feature type="binding site" evidence="15">
    <location>
        <position position="454"/>
    </location>
    <ligand>
        <name>Mg(2+)</name>
        <dbReference type="ChEBI" id="CHEBI:18420"/>
        <note>shared with alpha subunit</note>
    </ligand>
</feature>
<dbReference type="InterPro" id="IPR036690">
    <property type="entry name" value="Fdx_antiC-bd_sf"/>
</dbReference>
<dbReference type="SMART" id="SM00896">
    <property type="entry name" value="FDX-ACB"/>
    <property type="match status" value="1"/>
</dbReference>
<dbReference type="CDD" id="cd02796">
    <property type="entry name" value="tRNA_bind_bactPheRS"/>
    <property type="match status" value="1"/>
</dbReference>
<comment type="catalytic activity">
    <reaction evidence="14 15">
        <text>tRNA(Phe) + L-phenylalanine + ATP = L-phenylalanyl-tRNA(Phe) + AMP + diphosphate + H(+)</text>
        <dbReference type="Rhea" id="RHEA:19413"/>
        <dbReference type="Rhea" id="RHEA-COMP:9668"/>
        <dbReference type="Rhea" id="RHEA-COMP:9699"/>
        <dbReference type="ChEBI" id="CHEBI:15378"/>
        <dbReference type="ChEBI" id="CHEBI:30616"/>
        <dbReference type="ChEBI" id="CHEBI:33019"/>
        <dbReference type="ChEBI" id="CHEBI:58095"/>
        <dbReference type="ChEBI" id="CHEBI:78442"/>
        <dbReference type="ChEBI" id="CHEBI:78531"/>
        <dbReference type="ChEBI" id="CHEBI:456215"/>
        <dbReference type="EC" id="6.1.1.20"/>
    </reaction>
</comment>
<feature type="domain" description="TRNA-binding" evidence="17">
    <location>
        <begin position="39"/>
        <end position="148"/>
    </location>
</feature>
<dbReference type="Pfam" id="PF03147">
    <property type="entry name" value="FDX-ACB"/>
    <property type="match status" value="1"/>
</dbReference>
<dbReference type="SUPFAM" id="SSF55681">
    <property type="entry name" value="Class II aaRS and biotin synthetases"/>
    <property type="match status" value="1"/>
</dbReference>
<keyword evidence="8 15" id="KW-0547">Nucleotide-binding</keyword>
<dbReference type="GO" id="GO:0000287">
    <property type="term" value="F:magnesium ion binding"/>
    <property type="evidence" value="ECO:0007669"/>
    <property type="project" value="UniProtKB-UniRule"/>
</dbReference>
<dbReference type="InterPro" id="IPR045060">
    <property type="entry name" value="Phe-tRNA-ligase_IIc_bsu"/>
</dbReference>
<dbReference type="GO" id="GO:0009328">
    <property type="term" value="C:phenylalanine-tRNA ligase complex"/>
    <property type="evidence" value="ECO:0007669"/>
    <property type="project" value="TreeGrafter"/>
</dbReference>
<keyword evidence="4 15" id="KW-0963">Cytoplasm</keyword>
<dbReference type="GO" id="GO:0004826">
    <property type="term" value="F:phenylalanine-tRNA ligase activity"/>
    <property type="evidence" value="ECO:0007669"/>
    <property type="project" value="UniProtKB-UniRule"/>
</dbReference>
<dbReference type="SMART" id="SM00873">
    <property type="entry name" value="B3_4"/>
    <property type="match status" value="1"/>
</dbReference>
<evidence type="ECO:0000256" key="2">
    <source>
        <dbReference type="ARBA" id="ARBA00008653"/>
    </source>
</evidence>
<dbReference type="PANTHER" id="PTHR10947:SF0">
    <property type="entry name" value="PHENYLALANINE--TRNA LIGASE BETA SUBUNIT"/>
    <property type="match status" value="1"/>
</dbReference>
<dbReference type="FunFam" id="3.30.70.380:FF:000001">
    <property type="entry name" value="Phenylalanine--tRNA ligase beta subunit"/>
    <property type="match status" value="1"/>
</dbReference>
<feature type="binding site" evidence="15">
    <location>
        <position position="460"/>
    </location>
    <ligand>
        <name>Mg(2+)</name>
        <dbReference type="ChEBI" id="CHEBI:18420"/>
        <note>shared with alpha subunit</note>
    </ligand>
</feature>
<dbReference type="Gene3D" id="3.50.40.10">
    <property type="entry name" value="Phenylalanyl-trna Synthetase, Chain B, domain 3"/>
    <property type="match status" value="1"/>
</dbReference>
<dbReference type="AlphaFoldDB" id="A0A212KHS5"/>
<evidence type="ECO:0000256" key="14">
    <source>
        <dbReference type="ARBA" id="ARBA00049255"/>
    </source>
</evidence>
<dbReference type="InterPro" id="IPR041616">
    <property type="entry name" value="PheRS_beta_core"/>
</dbReference>
<dbReference type="InterPro" id="IPR020825">
    <property type="entry name" value="Phe-tRNA_synthase-like_B3/B4"/>
</dbReference>
<dbReference type="CDD" id="cd00769">
    <property type="entry name" value="PheRS_beta_core"/>
    <property type="match status" value="1"/>
</dbReference>
<dbReference type="GO" id="GO:0006432">
    <property type="term" value="P:phenylalanyl-tRNA aminoacylation"/>
    <property type="evidence" value="ECO:0007669"/>
    <property type="project" value="UniProtKB-UniRule"/>
</dbReference>
<keyword evidence="5 16" id="KW-0820">tRNA-binding</keyword>
<evidence type="ECO:0000259" key="18">
    <source>
        <dbReference type="PROSITE" id="PS51447"/>
    </source>
</evidence>
<keyword evidence="13 15" id="KW-0030">Aminoacyl-tRNA synthetase</keyword>
<name>A0A212KHS5_9PROT</name>
<dbReference type="InterPro" id="IPR033714">
    <property type="entry name" value="tRNA_bind_bactPheRS"/>
</dbReference>
<protein>
    <recommendedName>
        <fullName evidence="15">Phenylalanine--tRNA ligase beta subunit</fullName>
        <ecNumber evidence="15">6.1.1.20</ecNumber>
    </recommendedName>
    <alternativeName>
        <fullName evidence="15">Phenylalanyl-tRNA synthetase beta subunit</fullName>
        <shortName evidence="15">PheRS</shortName>
    </alternativeName>
</protein>
<dbReference type="InterPro" id="IPR005147">
    <property type="entry name" value="tRNA_synthase_B5-dom"/>
</dbReference>
<dbReference type="GO" id="GO:0000049">
    <property type="term" value="F:tRNA binding"/>
    <property type="evidence" value="ECO:0007669"/>
    <property type="project" value="UniProtKB-UniRule"/>
</dbReference>
<dbReference type="SUPFAM" id="SSF46955">
    <property type="entry name" value="Putative DNA-binding domain"/>
    <property type="match status" value="1"/>
</dbReference>
<evidence type="ECO:0000256" key="6">
    <source>
        <dbReference type="ARBA" id="ARBA00022598"/>
    </source>
</evidence>
<evidence type="ECO:0000313" key="20">
    <source>
        <dbReference type="EMBL" id="SBW11191.1"/>
    </source>
</evidence>
<dbReference type="InterPro" id="IPR005146">
    <property type="entry name" value="B3/B4_tRNA-bd"/>
</dbReference>
<dbReference type="NCBIfam" id="TIGR00472">
    <property type="entry name" value="pheT_bact"/>
    <property type="match status" value="1"/>
</dbReference>
<keyword evidence="10 15" id="KW-0460">Magnesium</keyword>
<organism evidence="20">
    <name type="scientific">uncultured Alphaproteobacteria bacterium</name>
    <dbReference type="NCBI Taxonomy" id="91750"/>
    <lineage>
        <taxon>Bacteria</taxon>
        <taxon>Pseudomonadati</taxon>
        <taxon>Pseudomonadota</taxon>
        <taxon>Alphaproteobacteria</taxon>
        <taxon>environmental samples</taxon>
    </lineage>
</organism>
<comment type="cofactor">
    <cofactor evidence="15">
        <name>Mg(2+)</name>
        <dbReference type="ChEBI" id="CHEBI:18420"/>
    </cofactor>
    <text evidence="15">Binds 2 magnesium ions per tetramer.</text>
</comment>
<dbReference type="InterPro" id="IPR012340">
    <property type="entry name" value="NA-bd_OB-fold"/>
</dbReference>
<evidence type="ECO:0000256" key="12">
    <source>
        <dbReference type="ARBA" id="ARBA00022917"/>
    </source>
</evidence>
<keyword evidence="9 15" id="KW-0067">ATP-binding</keyword>
<dbReference type="PROSITE" id="PS50886">
    <property type="entry name" value="TRBD"/>
    <property type="match status" value="1"/>
</dbReference>
<comment type="subunit">
    <text evidence="3 15">Tetramer of two alpha and two beta subunits.</text>
</comment>
<dbReference type="SUPFAM" id="SSF50249">
    <property type="entry name" value="Nucleic acid-binding proteins"/>
    <property type="match status" value="1"/>
</dbReference>
<dbReference type="Pfam" id="PF03484">
    <property type="entry name" value="B5"/>
    <property type="match status" value="1"/>
</dbReference>
<feature type="domain" description="FDX-ACB" evidence="18">
    <location>
        <begin position="704"/>
        <end position="797"/>
    </location>
</feature>
<evidence type="ECO:0000256" key="16">
    <source>
        <dbReference type="PROSITE-ProRule" id="PRU00209"/>
    </source>
</evidence>
<accession>A0A212KHS5</accession>
<reference evidence="20" key="1">
    <citation type="submission" date="2016-04" db="EMBL/GenBank/DDBJ databases">
        <authorList>
            <person name="Evans L.H."/>
            <person name="Alamgir A."/>
            <person name="Owens N."/>
            <person name="Weber N.D."/>
            <person name="Virtaneva K."/>
            <person name="Barbian K."/>
            <person name="Babar A."/>
            <person name="Rosenke K."/>
        </authorList>
    </citation>
    <scope>NUCLEOTIDE SEQUENCE</scope>
    <source>
        <strain evidence="20">86</strain>
    </source>
</reference>
<dbReference type="Pfam" id="PF17759">
    <property type="entry name" value="tRNA_synthFbeta"/>
    <property type="match status" value="1"/>
</dbReference>
<dbReference type="Pfam" id="PF01588">
    <property type="entry name" value="tRNA_bind"/>
    <property type="match status" value="1"/>
</dbReference>
<evidence type="ECO:0000256" key="10">
    <source>
        <dbReference type="ARBA" id="ARBA00022842"/>
    </source>
</evidence>
<sequence>MKFTLSWLKEYLDTAASVDELAVAMTGLGLEVEGVEDPSAALKDFIVADVVACVDHPDSDHLHVLEVNTGAETIQVVCGAPNAHTGLKGILARPGVAMPTDGMVIKKGKIRGIESQGMMCSFRELGLGDDHHGIVELTSAAPAGTPVVEVLALDPVFDVSITPNRADCLGVRGIARDLAAKGVGTFKDTPKPAIAAAFESPVGVVRAFPEGEGAACPIFSGRYVRGVKNGPSPQWLQDRLAAVGLRPISALVDVTNYFSIGRARPLHVFDADKLKGGITVRFAHDGEEVQALDGKTYALDARMVAICDDAGAQGIGGVMGGEPTGCTEATVNVFVESALFDPVAVARAGRALQVDSDARYRFERGVDPTSTLDGLDRAVALILDLCGGEASEMVVAGELPPAPKPIAFRPGRIKTLGGIDVATPEVVAVLERLGCAVAIEPEVLQVTPPTWRADITGEHDLVEEVLRVHGYDDVPATPMPRLPMPAVALTDAQRRRAWMRRALAARGLTEAVTFSFMDSRQAAAFGWSNPALKVDNPISSELDVMRPSVLPNLIAAAARNAARGIADAALFEIGPQFDGPNPGEQRLVAAGVRTGKTGPRHWGQPPRPVDAFDAKADALAALEAAGAPTASAQVNRNAPGWYHPGQSGTLTLGKTVIAQFGTLHPAAVKALGLKGRAVGFEVFLDALPAPKKRPTRARPLLKVSAYPAVERDFAFVVDAAVPADTLVRAVSGADKTLVQGVSVFDVFAGPGVAEGKTSIALSVTLQAMDRTLKDDEIEAAAQKIVAAVARATGGTLRT</sequence>
<evidence type="ECO:0000256" key="3">
    <source>
        <dbReference type="ARBA" id="ARBA00011209"/>
    </source>
</evidence>
<evidence type="ECO:0000256" key="5">
    <source>
        <dbReference type="ARBA" id="ARBA00022555"/>
    </source>
</evidence>
<dbReference type="InterPro" id="IPR045864">
    <property type="entry name" value="aa-tRNA-synth_II/BPL/LPL"/>
</dbReference>
<dbReference type="Gene3D" id="2.40.50.140">
    <property type="entry name" value="Nucleic acid-binding proteins"/>
    <property type="match status" value="1"/>
</dbReference>
<dbReference type="PROSITE" id="PS51447">
    <property type="entry name" value="FDX_ACB"/>
    <property type="match status" value="1"/>
</dbReference>
<dbReference type="FunFam" id="2.40.50.140:FF:000045">
    <property type="entry name" value="Phenylalanine--tRNA ligase beta subunit"/>
    <property type="match status" value="1"/>
</dbReference>
<evidence type="ECO:0000256" key="11">
    <source>
        <dbReference type="ARBA" id="ARBA00022884"/>
    </source>
</evidence>
<dbReference type="EC" id="6.1.1.20" evidence="15"/>
<evidence type="ECO:0000256" key="7">
    <source>
        <dbReference type="ARBA" id="ARBA00022723"/>
    </source>
</evidence>
<feature type="binding site" evidence="15">
    <location>
        <position position="463"/>
    </location>
    <ligand>
        <name>Mg(2+)</name>
        <dbReference type="ChEBI" id="CHEBI:18420"/>
        <note>shared with alpha subunit</note>
    </ligand>
</feature>
<evidence type="ECO:0000259" key="17">
    <source>
        <dbReference type="PROSITE" id="PS50886"/>
    </source>
</evidence>
<dbReference type="EMBL" id="FLUO01000002">
    <property type="protein sequence ID" value="SBW11191.1"/>
    <property type="molecule type" value="Genomic_DNA"/>
</dbReference>
<evidence type="ECO:0000256" key="1">
    <source>
        <dbReference type="ARBA" id="ARBA00004496"/>
    </source>
</evidence>
<evidence type="ECO:0000256" key="15">
    <source>
        <dbReference type="HAMAP-Rule" id="MF_00283"/>
    </source>
</evidence>
<dbReference type="InterPro" id="IPR002547">
    <property type="entry name" value="tRNA-bd_dom"/>
</dbReference>
<dbReference type="InterPro" id="IPR004532">
    <property type="entry name" value="Phe-tRNA-ligase_IIc_bsu_bact"/>
</dbReference>
<dbReference type="Gene3D" id="3.30.56.10">
    <property type="match status" value="2"/>
</dbReference>
<keyword evidence="12 15" id="KW-0648">Protein biosynthesis</keyword>
<dbReference type="NCBIfam" id="NF045760">
    <property type="entry name" value="YtpR"/>
    <property type="match status" value="1"/>
</dbReference>